<name>E4X1N7_OIKDI</name>
<evidence type="ECO:0000256" key="1">
    <source>
        <dbReference type="SAM" id="MobiDB-lite"/>
    </source>
</evidence>
<dbReference type="EMBL" id="FN653021">
    <property type="protein sequence ID" value="CBY23354.1"/>
    <property type="molecule type" value="Genomic_DNA"/>
</dbReference>
<evidence type="ECO:0000313" key="2">
    <source>
        <dbReference type="EMBL" id="CBY23354.1"/>
    </source>
</evidence>
<keyword evidence="3" id="KW-1185">Reference proteome</keyword>
<evidence type="ECO:0000313" key="3">
    <source>
        <dbReference type="Proteomes" id="UP000001307"/>
    </source>
</evidence>
<accession>E4X1N7</accession>
<organism evidence="2">
    <name type="scientific">Oikopleura dioica</name>
    <name type="common">Tunicate</name>
    <dbReference type="NCBI Taxonomy" id="34765"/>
    <lineage>
        <taxon>Eukaryota</taxon>
        <taxon>Metazoa</taxon>
        <taxon>Chordata</taxon>
        <taxon>Tunicata</taxon>
        <taxon>Appendicularia</taxon>
        <taxon>Copelata</taxon>
        <taxon>Oikopleuridae</taxon>
        <taxon>Oikopleura</taxon>
    </lineage>
</organism>
<dbReference type="Proteomes" id="UP000001307">
    <property type="component" value="Unassembled WGS sequence"/>
</dbReference>
<feature type="region of interest" description="Disordered" evidence="1">
    <location>
        <begin position="21"/>
        <end position="111"/>
    </location>
</feature>
<protein>
    <submittedName>
        <fullName evidence="2">Uncharacterized protein</fullName>
    </submittedName>
</protein>
<feature type="compositionally biased region" description="Acidic residues" evidence="1">
    <location>
        <begin position="54"/>
        <end position="108"/>
    </location>
</feature>
<dbReference type="AlphaFoldDB" id="E4X1N7"/>
<reference evidence="2" key="1">
    <citation type="journal article" date="2010" name="Science">
        <title>Plasticity of animal genome architecture unmasked by rapid evolution of a pelagic tunicate.</title>
        <authorList>
            <person name="Denoeud F."/>
            <person name="Henriet S."/>
            <person name="Mungpakdee S."/>
            <person name="Aury J.M."/>
            <person name="Da Silva C."/>
            <person name="Brinkmann H."/>
            <person name="Mikhaleva J."/>
            <person name="Olsen L.C."/>
            <person name="Jubin C."/>
            <person name="Canestro C."/>
            <person name="Bouquet J.M."/>
            <person name="Danks G."/>
            <person name="Poulain J."/>
            <person name="Campsteijn C."/>
            <person name="Adamski M."/>
            <person name="Cross I."/>
            <person name="Yadetie F."/>
            <person name="Muffato M."/>
            <person name="Louis A."/>
            <person name="Butcher S."/>
            <person name="Tsagkogeorga G."/>
            <person name="Konrad A."/>
            <person name="Singh S."/>
            <person name="Jensen M.F."/>
            <person name="Cong E.H."/>
            <person name="Eikeseth-Otteraa H."/>
            <person name="Noel B."/>
            <person name="Anthouard V."/>
            <person name="Porcel B.M."/>
            <person name="Kachouri-Lafond R."/>
            <person name="Nishino A."/>
            <person name="Ugolini M."/>
            <person name="Chourrout P."/>
            <person name="Nishida H."/>
            <person name="Aasland R."/>
            <person name="Huzurbazar S."/>
            <person name="Westhof E."/>
            <person name="Delsuc F."/>
            <person name="Lehrach H."/>
            <person name="Reinhardt R."/>
            <person name="Weissenbach J."/>
            <person name="Roy S.W."/>
            <person name="Artiguenave F."/>
            <person name="Postlethwait J.H."/>
            <person name="Manak J.R."/>
            <person name="Thompson E.M."/>
            <person name="Jaillon O."/>
            <person name="Du Pasquier L."/>
            <person name="Boudinot P."/>
            <person name="Liberles D.A."/>
            <person name="Volff J.N."/>
            <person name="Philippe H."/>
            <person name="Lenhard B."/>
            <person name="Roest Crollius H."/>
            <person name="Wincker P."/>
            <person name="Chourrout D."/>
        </authorList>
    </citation>
    <scope>NUCLEOTIDE SEQUENCE [LARGE SCALE GENOMIC DNA]</scope>
</reference>
<sequence length="173" mass="19225">MPFYVVQDRRGYKFEDGVLERGLKTVTPALETDINLIQNAKNSGNKKNKKNETSEEEDSGSDSEDESEEEADFAEIEIDAVDVEVQEADADDGGDSNDDSLNDDEIGSELDKGLDRLDCAAEDEMRDDNQHDVIYLSGMSNTASIAGEITDMDSYIIDDYQDQTVDQTSYLLI</sequence>
<dbReference type="OrthoDB" id="10563369at2759"/>
<gene>
    <name evidence="2" type="ORF">GSOID_T00015785001</name>
</gene>
<proteinExistence type="predicted"/>
<dbReference type="InParanoid" id="E4X1N7"/>